<dbReference type="EC" id="5.1.-.-" evidence="4"/>
<dbReference type="Pfam" id="PF02567">
    <property type="entry name" value="PhzC-PhzF"/>
    <property type="match status" value="1"/>
</dbReference>
<gene>
    <name evidence="4" type="primary">yddE</name>
    <name evidence="4" type="ORF">ERS450000_02328</name>
</gene>
<proteinExistence type="inferred from homology"/>
<dbReference type="Proteomes" id="UP000057820">
    <property type="component" value="Chromosome 1"/>
</dbReference>
<name>A0A0H5NMZ2_NOCFR</name>
<dbReference type="InterPro" id="IPR003719">
    <property type="entry name" value="Phenazine_PhzF-like"/>
</dbReference>
<dbReference type="EMBL" id="LN868938">
    <property type="protein sequence ID" value="CRY77295.1"/>
    <property type="molecule type" value="Genomic_DNA"/>
</dbReference>
<dbReference type="PIRSF" id="PIRSF016184">
    <property type="entry name" value="PhzC_PhzF"/>
    <property type="match status" value="1"/>
</dbReference>
<evidence type="ECO:0000256" key="1">
    <source>
        <dbReference type="ARBA" id="ARBA00008270"/>
    </source>
</evidence>
<dbReference type="GO" id="GO:0005737">
    <property type="term" value="C:cytoplasm"/>
    <property type="evidence" value="ECO:0007669"/>
    <property type="project" value="TreeGrafter"/>
</dbReference>
<feature type="active site" evidence="3">
    <location>
        <position position="60"/>
    </location>
</feature>
<dbReference type="PANTHER" id="PTHR13774:SF17">
    <property type="entry name" value="PHENAZINE BIOSYNTHESIS-LIKE DOMAIN-CONTAINING PROTEIN"/>
    <property type="match status" value="1"/>
</dbReference>
<reference evidence="5" key="1">
    <citation type="submission" date="2015-03" db="EMBL/GenBank/DDBJ databases">
        <authorList>
            <consortium name="Pathogen Informatics"/>
        </authorList>
    </citation>
    <scope>NUCLEOTIDE SEQUENCE [LARGE SCALE GENOMIC DNA]</scope>
    <source>
        <strain evidence="5">NCTC11134</strain>
    </source>
</reference>
<organism evidence="4 5">
    <name type="scientific">Nocardia farcinica</name>
    <dbReference type="NCBI Taxonomy" id="37329"/>
    <lineage>
        <taxon>Bacteria</taxon>
        <taxon>Bacillati</taxon>
        <taxon>Actinomycetota</taxon>
        <taxon>Actinomycetes</taxon>
        <taxon>Mycobacteriales</taxon>
        <taxon>Nocardiaceae</taxon>
        <taxon>Nocardia</taxon>
    </lineage>
</organism>
<protein>
    <submittedName>
        <fullName evidence="4">Uncharacterized isomerase yddE</fullName>
        <ecNumber evidence="4">5.1.-.-</ecNumber>
    </submittedName>
</protein>
<sequence>MRGGHSVVEYLLEIMEVLLHQIDAFADAPFSGNPAAVMPLLSWLPDELLQNLAEENNLAETAFYTSQLPPEAVAPPPDRPVFHLRWFTPRAEVDMCGHATLAAAAQILADIHPGEDRVSFFTRSGWLHVDRTDDDEFVLDLPAVTSVEIDPDPALVAALGVRPARAYTGTDEVLVVESEREVRQVNPLFGSFPPLARAVIVTAPGEQVDFVSRVFAPAVGIPEDPVTGSAHAQLVPLWAARLGGTNFVARQLSRRGGTLRCELVGDRVLLLGRCRRYLDGVVTLPE</sequence>
<dbReference type="KEGG" id="nfr:ERS450000_02328"/>
<keyword evidence="2 4" id="KW-0413">Isomerase</keyword>
<evidence type="ECO:0000313" key="5">
    <source>
        <dbReference type="Proteomes" id="UP000057820"/>
    </source>
</evidence>
<accession>A0A0H5NMZ2</accession>
<dbReference type="AlphaFoldDB" id="A0A0H5NMZ2"/>
<dbReference type="NCBIfam" id="TIGR00654">
    <property type="entry name" value="PhzF_family"/>
    <property type="match status" value="1"/>
</dbReference>
<comment type="similarity">
    <text evidence="1">Belongs to the PhzF family.</text>
</comment>
<evidence type="ECO:0000256" key="2">
    <source>
        <dbReference type="ARBA" id="ARBA00023235"/>
    </source>
</evidence>
<dbReference type="GO" id="GO:0016853">
    <property type="term" value="F:isomerase activity"/>
    <property type="evidence" value="ECO:0007669"/>
    <property type="project" value="UniProtKB-KW"/>
</dbReference>
<dbReference type="PANTHER" id="PTHR13774">
    <property type="entry name" value="PHENAZINE BIOSYNTHESIS PROTEIN"/>
    <property type="match status" value="1"/>
</dbReference>
<dbReference type="SUPFAM" id="SSF54506">
    <property type="entry name" value="Diaminopimelate epimerase-like"/>
    <property type="match status" value="1"/>
</dbReference>
<dbReference type="Gene3D" id="3.10.310.10">
    <property type="entry name" value="Diaminopimelate Epimerase, Chain A, domain 1"/>
    <property type="match status" value="2"/>
</dbReference>
<evidence type="ECO:0000256" key="3">
    <source>
        <dbReference type="PIRSR" id="PIRSR016184-1"/>
    </source>
</evidence>
<evidence type="ECO:0000313" key="4">
    <source>
        <dbReference type="EMBL" id="CRY77295.1"/>
    </source>
</evidence>